<name>A0A061B6T4_CYBFA</name>
<dbReference type="EMBL" id="LK052897">
    <property type="protein sequence ID" value="CDR43593.1"/>
    <property type="molecule type" value="Genomic_DNA"/>
</dbReference>
<dbReference type="Gene3D" id="1.20.1250.20">
    <property type="entry name" value="MFS general substrate transporter like domains"/>
    <property type="match status" value="1"/>
</dbReference>
<feature type="transmembrane region" description="Helical" evidence="7">
    <location>
        <begin position="300"/>
        <end position="319"/>
    </location>
</feature>
<evidence type="ECO:0000313" key="8">
    <source>
        <dbReference type="EMBL" id="CDR43593.1"/>
    </source>
</evidence>
<evidence type="ECO:0000256" key="4">
    <source>
        <dbReference type="ARBA" id="ARBA00022989"/>
    </source>
</evidence>
<dbReference type="FunFam" id="1.20.1250.20:FF:000064">
    <property type="entry name" value="MFS allantoate transporter"/>
    <property type="match status" value="1"/>
</dbReference>
<evidence type="ECO:0000256" key="3">
    <source>
        <dbReference type="ARBA" id="ARBA00022692"/>
    </source>
</evidence>
<accession>A0A061B6T4</accession>
<keyword evidence="2" id="KW-0813">Transport</keyword>
<feature type="transmembrane region" description="Helical" evidence="7">
    <location>
        <begin position="70"/>
        <end position="87"/>
    </location>
</feature>
<protein>
    <submittedName>
        <fullName evidence="9">Allantoate permease</fullName>
    </submittedName>
    <submittedName>
        <fullName evidence="8">CYFA0S12e02344g1_1</fullName>
    </submittedName>
</protein>
<keyword evidence="4 7" id="KW-1133">Transmembrane helix</keyword>
<evidence type="ECO:0000256" key="2">
    <source>
        <dbReference type="ARBA" id="ARBA00022448"/>
    </source>
</evidence>
<evidence type="ECO:0000256" key="1">
    <source>
        <dbReference type="ARBA" id="ARBA00004141"/>
    </source>
</evidence>
<reference evidence="9" key="3">
    <citation type="submission" date="2017-01" db="EMBL/GenBank/DDBJ databases">
        <authorList>
            <person name="Mah S.A."/>
            <person name="Swanson W.J."/>
            <person name="Moy G.W."/>
            <person name="Vacquier V.D."/>
        </authorList>
    </citation>
    <scope>NUCLEOTIDE SEQUENCE [LARGE SCALE GENOMIC DNA]</scope>
    <source>
        <strain evidence="9">65</strain>
    </source>
</reference>
<dbReference type="PANTHER" id="PTHR43791:SF1">
    <property type="entry name" value="ALLANTOATE PERMEASE"/>
    <property type="match status" value="1"/>
</dbReference>
<dbReference type="OMA" id="QENIEFA"/>
<feature type="transmembrane region" description="Helical" evidence="7">
    <location>
        <begin position="427"/>
        <end position="448"/>
    </location>
</feature>
<dbReference type="PANTHER" id="PTHR43791">
    <property type="entry name" value="PERMEASE-RELATED"/>
    <property type="match status" value="1"/>
</dbReference>
<keyword evidence="3 7" id="KW-0812">Transmembrane</keyword>
<dbReference type="GO" id="GO:0022857">
    <property type="term" value="F:transmembrane transporter activity"/>
    <property type="evidence" value="ECO:0007669"/>
    <property type="project" value="InterPro"/>
</dbReference>
<feature type="transmembrane region" description="Helical" evidence="7">
    <location>
        <begin position="111"/>
        <end position="129"/>
    </location>
</feature>
<feature type="transmembrane region" description="Helical" evidence="7">
    <location>
        <begin position="339"/>
        <end position="362"/>
    </location>
</feature>
<feature type="transmembrane region" description="Helical" evidence="7">
    <location>
        <begin position="369"/>
        <end position="388"/>
    </location>
</feature>
<evidence type="ECO:0000313" key="9">
    <source>
        <dbReference type="EMBL" id="ONH65432.1"/>
    </source>
</evidence>
<reference evidence="8" key="1">
    <citation type="journal article" date="2014" name="Genome Announc.">
        <title>Genome sequence of the yeast Cyberlindnera fabianii (Hansenula fabianii).</title>
        <authorList>
            <person name="Freel K.C."/>
            <person name="Sarilar V."/>
            <person name="Neuveglise C."/>
            <person name="Devillers H."/>
            <person name="Friedrich A."/>
            <person name="Schacherer J."/>
        </authorList>
    </citation>
    <scope>NUCLEOTIDE SEQUENCE</scope>
    <source>
        <strain evidence="8">YJS4271</strain>
    </source>
</reference>
<dbReference type="GO" id="GO:0016020">
    <property type="term" value="C:membrane"/>
    <property type="evidence" value="ECO:0007669"/>
    <property type="project" value="UniProtKB-SubCell"/>
</dbReference>
<dbReference type="AlphaFoldDB" id="A0A061B6T4"/>
<proteinExistence type="inferred from homology"/>
<feature type="transmembrane region" description="Helical" evidence="7">
    <location>
        <begin position="141"/>
        <end position="160"/>
    </location>
</feature>
<feature type="transmembrane region" description="Helical" evidence="7">
    <location>
        <begin position="199"/>
        <end position="222"/>
    </location>
</feature>
<dbReference type="Proteomes" id="UP000189513">
    <property type="component" value="Unassembled WGS sequence"/>
</dbReference>
<keyword evidence="10" id="KW-1185">Reference proteome</keyword>
<evidence type="ECO:0000256" key="5">
    <source>
        <dbReference type="ARBA" id="ARBA00023136"/>
    </source>
</evidence>
<evidence type="ECO:0000313" key="10">
    <source>
        <dbReference type="Proteomes" id="UP000189513"/>
    </source>
</evidence>
<comment type="similarity">
    <text evidence="6">Belongs to the major facilitator superfamily. Allantoate permease family.</text>
</comment>
<dbReference type="InterPro" id="IPR011701">
    <property type="entry name" value="MFS"/>
</dbReference>
<dbReference type="InterPro" id="IPR036259">
    <property type="entry name" value="MFS_trans_sf"/>
</dbReference>
<feature type="transmembrane region" description="Helical" evidence="7">
    <location>
        <begin position="234"/>
        <end position="254"/>
    </location>
</feature>
<reference evidence="10" key="2">
    <citation type="journal article" date="2017" name="Genome Announc.">
        <title>Genome sequences of Cyberlindnera fabianii 65, Pichia kudriavzevii 129, and Saccharomyces cerevisiae 131 isolated from fermented masau fruits in Zimbabwe.</title>
        <authorList>
            <person name="van Rijswijck I.M.H."/>
            <person name="Derks M.F.L."/>
            <person name="Abee T."/>
            <person name="de Ridder D."/>
            <person name="Smid E.J."/>
        </authorList>
    </citation>
    <scope>NUCLEOTIDE SEQUENCE [LARGE SCALE GENOMIC DNA]</scope>
    <source>
        <strain evidence="10">65</strain>
    </source>
</reference>
<dbReference type="OrthoDB" id="6730379at2759"/>
<evidence type="ECO:0000256" key="6">
    <source>
        <dbReference type="ARBA" id="ARBA00037968"/>
    </source>
</evidence>
<dbReference type="EMBL" id="MPUK01000011">
    <property type="protein sequence ID" value="ONH65432.1"/>
    <property type="molecule type" value="Genomic_DNA"/>
</dbReference>
<evidence type="ECO:0000256" key="7">
    <source>
        <dbReference type="SAM" id="Phobius"/>
    </source>
</evidence>
<dbReference type="Pfam" id="PF07690">
    <property type="entry name" value="MFS_1"/>
    <property type="match status" value="1"/>
</dbReference>
<feature type="transmembrane region" description="Helical" evidence="7">
    <location>
        <begin position="394"/>
        <end position="415"/>
    </location>
</feature>
<dbReference type="SUPFAM" id="SSF103473">
    <property type="entry name" value="MFS general substrate transporter"/>
    <property type="match status" value="1"/>
</dbReference>
<dbReference type="STRING" id="36022.A0A061B6T4"/>
<keyword evidence="5 7" id="KW-0472">Membrane</keyword>
<feature type="transmembrane region" description="Helical" evidence="7">
    <location>
        <begin position="166"/>
        <end position="187"/>
    </location>
</feature>
<feature type="transmembrane region" description="Helical" evidence="7">
    <location>
        <begin position="460"/>
        <end position="483"/>
    </location>
</feature>
<gene>
    <name evidence="9" type="ORF">BON22_4796</name>
    <name evidence="8" type="ORF">CYFA0S_12e02344g</name>
</gene>
<comment type="subcellular location">
    <subcellularLocation>
        <location evidence="1">Membrane</location>
        <topology evidence="1">Multi-pass membrane protein</topology>
    </subcellularLocation>
</comment>
<dbReference type="VEuPathDB" id="FungiDB:BON22_4796"/>
<sequence length="522" mass="58262">MVTTEEKNLATTEINSLENDSGEVLEAVLSVNGREFQLNEKNVDQAMKMALAAEDIELTPERANKLKWKIDLYLIPFFIMVYAVQYMDKITNSFAAVMGIKTDMNMSGTEYSWLGSAFYLGYLVFEVPASMLLQRFPVAKVTSIFIFCWGAVVLLCPATNTPGLLFLRVVLGMMESSITPAMVILTGQWYRKEEHFLRTAIWLGSCSVGSVIGYLISYGLYVHGGDWSIASWKVVYLVIGCWNIVISILFYFHIPDTPSGAWFLTEEEKLMAVKRIKENNQGYGNKTFKKEQFMECLKDYRIWLIFVFGVVNEIPNGGITNFSSILFNSDFGFSVKRSLLLSAQKSTCGFVIIVAFGSLYSLGLIKSRIFVSLLATCVSLTGASMLAFSDSKKARLGGLFIMTTSDLGIICMLSIFQSNVAGHTKKVVGNAIFLIAYCAGNVIGPQTFKANEAPNYPTAKGAIVGCYAASIFLMLVMFASYYFENKMRDKKRDALGDAYVKQENIEFADLTDKQNPEFRYSL</sequence>
<organism evidence="8">
    <name type="scientific">Cyberlindnera fabianii</name>
    <name type="common">Yeast</name>
    <name type="synonym">Hansenula fabianii</name>
    <dbReference type="NCBI Taxonomy" id="36022"/>
    <lineage>
        <taxon>Eukaryota</taxon>
        <taxon>Fungi</taxon>
        <taxon>Dikarya</taxon>
        <taxon>Ascomycota</taxon>
        <taxon>Saccharomycotina</taxon>
        <taxon>Saccharomycetes</taxon>
        <taxon>Phaffomycetales</taxon>
        <taxon>Phaffomycetaceae</taxon>
        <taxon>Cyberlindnera</taxon>
    </lineage>
</organism>